<dbReference type="AlphaFoldDB" id="A0A8J4A3N3"/>
<keyword evidence="2" id="KW-1185">Reference proteome</keyword>
<evidence type="ECO:0008006" key="3">
    <source>
        <dbReference type="Google" id="ProtNLM"/>
    </source>
</evidence>
<proteinExistence type="predicted"/>
<dbReference type="InterPro" id="IPR015943">
    <property type="entry name" value="WD40/YVTN_repeat-like_dom_sf"/>
</dbReference>
<dbReference type="SUPFAM" id="SSF50969">
    <property type="entry name" value="YVTN repeat-like/Quinoprotein amine dehydrogenase"/>
    <property type="match status" value="1"/>
</dbReference>
<dbReference type="Gene3D" id="2.130.10.10">
    <property type="entry name" value="YVTN repeat-like/Quinoprotein amine dehydrogenase"/>
    <property type="match status" value="1"/>
</dbReference>
<organism evidence="1 2">
    <name type="scientific">Virgisporangium ochraceum</name>
    <dbReference type="NCBI Taxonomy" id="65505"/>
    <lineage>
        <taxon>Bacteria</taxon>
        <taxon>Bacillati</taxon>
        <taxon>Actinomycetota</taxon>
        <taxon>Actinomycetes</taxon>
        <taxon>Micromonosporales</taxon>
        <taxon>Micromonosporaceae</taxon>
        <taxon>Virgisporangium</taxon>
    </lineage>
</organism>
<dbReference type="Proteomes" id="UP000635606">
    <property type="component" value="Unassembled WGS sequence"/>
</dbReference>
<evidence type="ECO:0000313" key="2">
    <source>
        <dbReference type="Proteomes" id="UP000635606"/>
    </source>
</evidence>
<dbReference type="InterPro" id="IPR011044">
    <property type="entry name" value="Quino_amine_DH_bsu"/>
</dbReference>
<dbReference type="EMBL" id="BOPH01000097">
    <property type="protein sequence ID" value="GIJ72186.1"/>
    <property type="molecule type" value="Genomic_DNA"/>
</dbReference>
<name>A0A8J4A3N3_9ACTN</name>
<dbReference type="RefSeq" id="WP_203932038.1">
    <property type="nucleotide sequence ID" value="NZ_BOPH01000097.1"/>
</dbReference>
<accession>A0A8J4A3N3</accession>
<reference evidence="1" key="1">
    <citation type="submission" date="2021-01" db="EMBL/GenBank/DDBJ databases">
        <title>Whole genome shotgun sequence of Virgisporangium ochraceum NBRC 16418.</title>
        <authorList>
            <person name="Komaki H."/>
            <person name="Tamura T."/>
        </authorList>
    </citation>
    <scope>NUCLEOTIDE SEQUENCE</scope>
    <source>
        <strain evidence="1">NBRC 16418</strain>
    </source>
</reference>
<sequence>MGWFRGRARATARLIGADLDLHGAMACASLNGRRLVLALTRRDGVQAIDLDAGGTFGRPIVTTQGATAMACGTLRNGHTAVVTGDGLLQAWDLDAGKVLWDGVECDGGNMVCTSFNGRPVLVVSGPRRHNAFADDLGRGDLRGVQVRDLASGRPVVIPGLDALDGGELLSCSMVDNRPVVVTNREYENLQAWDLATARPRGPLLRGSGLYGGNRAVCTTRRGRAVVVSTQTNATTMVTLDLATGSRVGPLLGGDEGISLLMSATLDRRAVVVSAHYDGWVSVWDLARGRERIRVQVTHVAGMVSTDDTLVIATGGKVVAVDRPGLGPTVGFDVR</sequence>
<protein>
    <recommendedName>
        <fullName evidence="3">WD40 repeat domain-containing protein</fullName>
    </recommendedName>
</protein>
<evidence type="ECO:0000313" key="1">
    <source>
        <dbReference type="EMBL" id="GIJ72186.1"/>
    </source>
</evidence>
<comment type="caution">
    <text evidence="1">The sequence shown here is derived from an EMBL/GenBank/DDBJ whole genome shotgun (WGS) entry which is preliminary data.</text>
</comment>
<gene>
    <name evidence="1" type="ORF">Voc01_071030</name>
</gene>